<dbReference type="AlphaFoldDB" id="A0A8T2VF41"/>
<dbReference type="Proteomes" id="UP000825935">
    <property type="component" value="Chromosome 1"/>
</dbReference>
<keyword evidence="3" id="KW-1185">Reference proteome</keyword>
<name>A0A8T2VF41_CERRI</name>
<feature type="compositionally biased region" description="Pro residues" evidence="1">
    <location>
        <begin position="134"/>
        <end position="144"/>
    </location>
</feature>
<evidence type="ECO:0000313" key="2">
    <source>
        <dbReference type="EMBL" id="KAH7447087.1"/>
    </source>
</evidence>
<evidence type="ECO:0000313" key="3">
    <source>
        <dbReference type="Proteomes" id="UP000825935"/>
    </source>
</evidence>
<feature type="region of interest" description="Disordered" evidence="1">
    <location>
        <begin position="358"/>
        <end position="439"/>
    </location>
</feature>
<reference evidence="2" key="1">
    <citation type="submission" date="2021-08" db="EMBL/GenBank/DDBJ databases">
        <title>WGS assembly of Ceratopteris richardii.</title>
        <authorList>
            <person name="Marchant D.B."/>
            <person name="Chen G."/>
            <person name="Jenkins J."/>
            <person name="Shu S."/>
            <person name="Leebens-Mack J."/>
            <person name="Grimwood J."/>
            <person name="Schmutz J."/>
            <person name="Soltis P."/>
            <person name="Soltis D."/>
            <person name="Chen Z.-H."/>
        </authorList>
    </citation>
    <scope>NUCLEOTIDE SEQUENCE</scope>
    <source>
        <strain evidence="2">Whitten #5841</strain>
        <tissue evidence="2">Leaf</tissue>
    </source>
</reference>
<organism evidence="2 3">
    <name type="scientific">Ceratopteris richardii</name>
    <name type="common">Triangle waterfern</name>
    <dbReference type="NCBI Taxonomy" id="49495"/>
    <lineage>
        <taxon>Eukaryota</taxon>
        <taxon>Viridiplantae</taxon>
        <taxon>Streptophyta</taxon>
        <taxon>Embryophyta</taxon>
        <taxon>Tracheophyta</taxon>
        <taxon>Polypodiopsida</taxon>
        <taxon>Polypodiidae</taxon>
        <taxon>Polypodiales</taxon>
        <taxon>Pteridineae</taxon>
        <taxon>Pteridaceae</taxon>
        <taxon>Parkerioideae</taxon>
        <taxon>Ceratopteris</taxon>
    </lineage>
</organism>
<feature type="compositionally biased region" description="Polar residues" evidence="1">
    <location>
        <begin position="40"/>
        <end position="55"/>
    </location>
</feature>
<feature type="compositionally biased region" description="Pro residues" evidence="1">
    <location>
        <begin position="59"/>
        <end position="76"/>
    </location>
</feature>
<feature type="compositionally biased region" description="Basic and acidic residues" evidence="1">
    <location>
        <begin position="1"/>
        <end position="16"/>
    </location>
</feature>
<feature type="compositionally biased region" description="Polar residues" evidence="1">
    <location>
        <begin position="202"/>
        <end position="228"/>
    </location>
</feature>
<protein>
    <submittedName>
        <fullName evidence="2">Uncharacterized protein</fullName>
    </submittedName>
</protein>
<gene>
    <name evidence="2" type="ORF">KP509_01G090600</name>
</gene>
<dbReference type="EMBL" id="CM035406">
    <property type="protein sequence ID" value="KAH7447087.1"/>
    <property type="molecule type" value="Genomic_DNA"/>
</dbReference>
<evidence type="ECO:0000256" key="1">
    <source>
        <dbReference type="SAM" id="MobiDB-lite"/>
    </source>
</evidence>
<proteinExistence type="predicted"/>
<sequence>MDHRGAFQHDHGRSRGPDGGGYGTLPSSSGRGIPPRAVPSLSTGQGFYTVESLQGATMVPPPQIAPPPPRFLPPPQAYTRELPSYPPHPSGHGELGPFDRRFPLTPVAGRKKIANMVPPDLPYRRSGGGMRGPLMPPPPYPPPAFIGDPRMPGFRPGWREPPSRGPWGSGKAGRHPFNHGYNRSQASQRNKSKKQGQKNNKLASQMKTSSNGNTTEKRSSTPSKQDSVQVGPGWCAVCKIDCLSPESLNIHMTEKSHIDRLDHQPQGDIPSDDAEMHNEKACGLLSKHTEEACKKAIDNQHNGDVMSLELIGEADNQSIDTVSVDVSQDENRDAAEGKLTTDKKRVLKDIVSPNKKACRPAIEESENTKNSSMLPGVDHDSSPILSSNSSQLKDDSNGQPAPGKKPLDNNFKSCEHGLQEVRDVTDLENGTVEQSAVVQ</sequence>
<feature type="compositionally biased region" description="Basic and acidic residues" evidence="1">
    <location>
        <begin position="413"/>
        <end position="425"/>
    </location>
</feature>
<accession>A0A8T2VF41</accession>
<feature type="region of interest" description="Disordered" evidence="1">
    <location>
        <begin position="1"/>
        <end position="230"/>
    </location>
</feature>
<comment type="caution">
    <text evidence="2">The sequence shown here is derived from an EMBL/GenBank/DDBJ whole genome shotgun (WGS) entry which is preliminary data.</text>
</comment>